<keyword evidence="2" id="KW-1185">Reference proteome</keyword>
<dbReference type="WBParaSite" id="SMUV_0000447301-mRNA-1">
    <property type="protein sequence ID" value="SMUV_0000447301-mRNA-1"/>
    <property type="gene ID" value="SMUV_0000447301"/>
</dbReference>
<accession>A0A0N5AJ52</accession>
<dbReference type="InterPro" id="IPR013783">
    <property type="entry name" value="Ig-like_fold"/>
</dbReference>
<dbReference type="GO" id="GO:0050808">
    <property type="term" value="P:synapse organization"/>
    <property type="evidence" value="ECO:0007669"/>
    <property type="project" value="TreeGrafter"/>
</dbReference>
<dbReference type="InterPro" id="IPR007110">
    <property type="entry name" value="Ig-like_dom"/>
</dbReference>
<dbReference type="PANTHER" id="PTHR23279:SF36">
    <property type="entry name" value="DEFECTIVE PROBOSCIS EXTENSION RESPONSE 9, ISOFORM A"/>
    <property type="match status" value="1"/>
</dbReference>
<feature type="domain" description="Ig-like" evidence="1">
    <location>
        <begin position="101"/>
        <end position="215"/>
    </location>
</feature>
<dbReference type="STRING" id="451379.A0A0N5AJ52"/>
<reference evidence="3" key="1">
    <citation type="submission" date="2017-02" db="UniProtKB">
        <authorList>
            <consortium name="WormBaseParasite"/>
        </authorList>
    </citation>
    <scope>IDENTIFICATION</scope>
</reference>
<sequence length="241" mass="27435">LEKAGNGDQNLTAVVKRKSLTRTAKHDPAYLHCPIPQFPDQIAAWTRLSDRAILTHGETTFTSDPRFQLSLKQAEHDWVLIIRRAELSDSGCYLCEINTEPKSTIYTVYLEVDAPAQEPSKQGTTKLVISQDNKNIMLNCTISVPYGLLPLDGDVIWTRDGNLINYKDTNKYILKVKRDNRSIVQTLQILEPSQEDDGTYACFAADAPISSRLLRINYSYIQNTVPQLNIYSSSFFFFYRF</sequence>
<dbReference type="InterPro" id="IPR003599">
    <property type="entry name" value="Ig_sub"/>
</dbReference>
<evidence type="ECO:0000313" key="3">
    <source>
        <dbReference type="WBParaSite" id="SMUV_0000447301-mRNA-1"/>
    </source>
</evidence>
<evidence type="ECO:0000259" key="1">
    <source>
        <dbReference type="PROSITE" id="PS50835"/>
    </source>
</evidence>
<dbReference type="Gene3D" id="2.60.40.10">
    <property type="entry name" value="Immunoglobulins"/>
    <property type="match status" value="2"/>
</dbReference>
<organism evidence="2 3">
    <name type="scientific">Syphacia muris</name>
    <dbReference type="NCBI Taxonomy" id="451379"/>
    <lineage>
        <taxon>Eukaryota</taxon>
        <taxon>Metazoa</taxon>
        <taxon>Ecdysozoa</taxon>
        <taxon>Nematoda</taxon>
        <taxon>Chromadorea</taxon>
        <taxon>Rhabditida</taxon>
        <taxon>Spirurina</taxon>
        <taxon>Oxyuridomorpha</taxon>
        <taxon>Oxyuroidea</taxon>
        <taxon>Oxyuridae</taxon>
        <taxon>Syphacia</taxon>
    </lineage>
</organism>
<dbReference type="GO" id="GO:0032589">
    <property type="term" value="C:neuron projection membrane"/>
    <property type="evidence" value="ECO:0007669"/>
    <property type="project" value="TreeGrafter"/>
</dbReference>
<dbReference type="SUPFAM" id="SSF48726">
    <property type="entry name" value="Immunoglobulin"/>
    <property type="match status" value="2"/>
</dbReference>
<dbReference type="InterPro" id="IPR013106">
    <property type="entry name" value="Ig_V-set"/>
</dbReference>
<name>A0A0N5AJ52_9BILA</name>
<proteinExistence type="predicted"/>
<dbReference type="PROSITE" id="PS50835">
    <property type="entry name" value="IG_LIKE"/>
    <property type="match status" value="1"/>
</dbReference>
<dbReference type="InterPro" id="IPR036179">
    <property type="entry name" value="Ig-like_dom_sf"/>
</dbReference>
<dbReference type="Pfam" id="PF07686">
    <property type="entry name" value="V-set"/>
    <property type="match status" value="1"/>
</dbReference>
<protein>
    <submittedName>
        <fullName evidence="3">Ig-like domain-containing protein</fullName>
    </submittedName>
</protein>
<dbReference type="PANTHER" id="PTHR23279">
    <property type="entry name" value="DEFECTIVE PROBOSCIS EXTENSION RESPONSE DPR -RELATED"/>
    <property type="match status" value="1"/>
</dbReference>
<evidence type="ECO:0000313" key="2">
    <source>
        <dbReference type="Proteomes" id="UP000046393"/>
    </source>
</evidence>
<dbReference type="InterPro" id="IPR037448">
    <property type="entry name" value="Zig-8"/>
</dbReference>
<dbReference type="AlphaFoldDB" id="A0A0N5AJ52"/>
<dbReference type="SMART" id="SM00409">
    <property type="entry name" value="IG"/>
    <property type="match status" value="2"/>
</dbReference>
<dbReference type="Proteomes" id="UP000046393">
    <property type="component" value="Unplaced"/>
</dbReference>